<proteinExistence type="predicted"/>
<evidence type="ECO:0000313" key="1">
    <source>
        <dbReference type="EMBL" id="CAJ1973519.1"/>
    </source>
</evidence>
<gene>
    <name evidence="1" type="ORF">AYBTSS11_LOCUS25583</name>
</gene>
<evidence type="ECO:0000313" key="2">
    <source>
        <dbReference type="Proteomes" id="UP001189624"/>
    </source>
</evidence>
<dbReference type="AlphaFoldDB" id="A0AA86SYX6"/>
<name>A0AA86SYX6_9FABA</name>
<organism evidence="1 2">
    <name type="scientific">Sphenostylis stenocarpa</name>
    <dbReference type="NCBI Taxonomy" id="92480"/>
    <lineage>
        <taxon>Eukaryota</taxon>
        <taxon>Viridiplantae</taxon>
        <taxon>Streptophyta</taxon>
        <taxon>Embryophyta</taxon>
        <taxon>Tracheophyta</taxon>
        <taxon>Spermatophyta</taxon>
        <taxon>Magnoliopsida</taxon>
        <taxon>eudicotyledons</taxon>
        <taxon>Gunneridae</taxon>
        <taxon>Pentapetalae</taxon>
        <taxon>rosids</taxon>
        <taxon>fabids</taxon>
        <taxon>Fabales</taxon>
        <taxon>Fabaceae</taxon>
        <taxon>Papilionoideae</taxon>
        <taxon>50 kb inversion clade</taxon>
        <taxon>NPAAA clade</taxon>
        <taxon>indigoferoid/millettioid clade</taxon>
        <taxon>Phaseoleae</taxon>
        <taxon>Sphenostylis</taxon>
    </lineage>
</organism>
<dbReference type="EMBL" id="OY731406">
    <property type="protein sequence ID" value="CAJ1973519.1"/>
    <property type="molecule type" value="Genomic_DNA"/>
</dbReference>
<dbReference type="Gramene" id="rna-AYBTSS11_LOCUS25583">
    <property type="protein sequence ID" value="CAJ1973519.1"/>
    <property type="gene ID" value="gene-AYBTSS11_LOCUS25583"/>
</dbReference>
<keyword evidence="2" id="KW-1185">Reference proteome</keyword>
<reference evidence="1" key="1">
    <citation type="submission" date="2023-10" db="EMBL/GenBank/DDBJ databases">
        <authorList>
            <person name="Domelevo Entfellner J.-B."/>
        </authorList>
    </citation>
    <scope>NUCLEOTIDE SEQUENCE</scope>
</reference>
<sequence>MVGERLVMHQEKLKRIALANKQALKGNGIPSLFSREFKLQPRVKVAVGNDCYLQVDILLEYIIGGGLTYRARTACTYLSFLFHRKNIPTGSGTIDARNIKIEKVLEKSWELKSNSKALYIYCIQVSENLYLQQPTKPPIRL</sequence>
<protein>
    <submittedName>
        <fullName evidence="1">Uncharacterized protein</fullName>
    </submittedName>
</protein>
<accession>A0AA86SYX6</accession>
<dbReference type="Proteomes" id="UP001189624">
    <property type="component" value="Chromosome 9"/>
</dbReference>